<sequence length="306" mass="33607">MATINCENATAPMNISKDKIQGPCTLLCDFNHKYGIYTPNITNKGSYLSLNYSNPNSEPPVKYNDKTYTVSEVRIYQPSLHKYNDVNAIGEILIIQGGSGKNLITSIPISEGGKSDKGSEQLTSLLEEASLRIGNSEESMTYSGGNFNLDNFIPNRVPYFAYTGTLPYSPCNGSYSYVVFDLKNALNISSNIVNKLQKIIEATNVTSVIGNNYLFFNKDGANSRLNNRDQIYIDCQPVNENGELLVNQSSDSSSDSNSENVDWEKFKPFLYILLAIIIAIIISKAVKFIFSKMKGGGASVPVATTS</sequence>
<protein>
    <submittedName>
        <fullName evidence="2">Uncharacterized protein</fullName>
    </submittedName>
</protein>
<dbReference type="InterPro" id="IPR036398">
    <property type="entry name" value="CA_dom_sf"/>
</dbReference>
<name>A0A6C0CK53_9ZZZZ</name>
<accession>A0A6C0CK53</accession>
<dbReference type="SUPFAM" id="SSF51069">
    <property type="entry name" value="Carbonic anhydrase"/>
    <property type="match status" value="1"/>
</dbReference>
<dbReference type="AlphaFoldDB" id="A0A6C0CK53"/>
<feature type="transmembrane region" description="Helical" evidence="1">
    <location>
        <begin position="269"/>
        <end position="290"/>
    </location>
</feature>
<dbReference type="EMBL" id="MN739425">
    <property type="protein sequence ID" value="QHT04270.1"/>
    <property type="molecule type" value="Genomic_DNA"/>
</dbReference>
<reference evidence="2" key="1">
    <citation type="journal article" date="2020" name="Nature">
        <title>Giant virus diversity and host interactions through global metagenomics.</title>
        <authorList>
            <person name="Schulz F."/>
            <person name="Roux S."/>
            <person name="Paez-Espino D."/>
            <person name="Jungbluth S."/>
            <person name="Walsh D.A."/>
            <person name="Denef V.J."/>
            <person name="McMahon K.D."/>
            <person name="Konstantinidis K.T."/>
            <person name="Eloe-Fadrosh E.A."/>
            <person name="Kyrpides N.C."/>
            <person name="Woyke T."/>
        </authorList>
    </citation>
    <scope>NUCLEOTIDE SEQUENCE</scope>
    <source>
        <strain evidence="2">GVMAG-M-3300021185-45</strain>
    </source>
</reference>
<evidence type="ECO:0000313" key="2">
    <source>
        <dbReference type="EMBL" id="QHT04270.1"/>
    </source>
</evidence>
<proteinExistence type="predicted"/>
<dbReference type="Gene3D" id="3.10.200.10">
    <property type="entry name" value="Alpha carbonic anhydrase"/>
    <property type="match status" value="1"/>
</dbReference>
<organism evidence="2">
    <name type="scientific">viral metagenome</name>
    <dbReference type="NCBI Taxonomy" id="1070528"/>
    <lineage>
        <taxon>unclassified sequences</taxon>
        <taxon>metagenomes</taxon>
        <taxon>organismal metagenomes</taxon>
    </lineage>
</organism>
<keyword evidence="1" id="KW-1133">Transmembrane helix</keyword>
<keyword evidence="1" id="KW-0812">Transmembrane</keyword>
<keyword evidence="1" id="KW-0472">Membrane</keyword>
<evidence type="ECO:0000256" key="1">
    <source>
        <dbReference type="SAM" id="Phobius"/>
    </source>
</evidence>